<reference evidence="7 8" key="1">
    <citation type="submission" date="2018-06" db="EMBL/GenBank/DDBJ databases">
        <title>Sphaerisporangium craniellae sp. nov., isolated from a marine sponge in the South China Sea.</title>
        <authorList>
            <person name="Li L."/>
        </authorList>
    </citation>
    <scope>NUCLEOTIDE SEQUENCE [LARGE SCALE GENOMIC DNA]</scope>
    <source>
        <strain evidence="7 8">LHW63015</strain>
    </source>
</reference>
<dbReference type="CDD" id="cd03215">
    <property type="entry name" value="ABC_Carb_Monos_II"/>
    <property type="match status" value="1"/>
</dbReference>
<dbReference type="PANTHER" id="PTHR43790">
    <property type="entry name" value="CARBOHYDRATE TRANSPORT ATP-BINDING PROTEIN MG119-RELATED"/>
    <property type="match status" value="1"/>
</dbReference>
<dbReference type="GO" id="GO:0005524">
    <property type="term" value="F:ATP binding"/>
    <property type="evidence" value="ECO:0007669"/>
    <property type="project" value="UniProtKB-KW"/>
</dbReference>
<dbReference type="InterPro" id="IPR003439">
    <property type="entry name" value="ABC_transporter-like_ATP-bd"/>
</dbReference>
<dbReference type="Pfam" id="PF00005">
    <property type="entry name" value="ABC_tran"/>
    <property type="match status" value="2"/>
</dbReference>
<dbReference type="EMBL" id="QMEY01000001">
    <property type="protein sequence ID" value="RBQ21451.1"/>
    <property type="molecule type" value="Genomic_DNA"/>
</dbReference>
<evidence type="ECO:0000313" key="8">
    <source>
        <dbReference type="Proteomes" id="UP000253303"/>
    </source>
</evidence>
<dbReference type="OrthoDB" id="8039522at2"/>
<gene>
    <name evidence="7" type="ORF">DP939_01690</name>
</gene>
<keyword evidence="8" id="KW-1185">Reference proteome</keyword>
<dbReference type="RefSeq" id="WP_113978014.1">
    <property type="nucleotide sequence ID" value="NZ_QMEY01000001.1"/>
</dbReference>
<dbReference type="InterPro" id="IPR003593">
    <property type="entry name" value="AAA+_ATPase"/>
</dbReference>
<dbReference type="SUPFAM" id="SSF52540">
    <property type="entry name" value="P-loop containing nucleoside triphosphate hydrolases"/>
    <property type="match status" value="2"/>
</dbReference>
<dbReference type="PANTHER" id="PTHR43790:SF9">
    <property type="entry name" value="GALACTOFURANOSE TRANSPORTER ATP-BINDING PROTEIN YTFR"/>
    <property type="match status" value="1"/>
</dbReference>
<dbReference type="SMART" id="SM00382">
    <property type="entry name" value="AAA"/>
    <property type="match status" value="1"/>
</dbReference>
<dbReference type="PROSITE" id="PS50893">
    <property type="entry name" value="ABC_TRANSPORTER_2"/>
    <property type="match status" value="2"/>
</dbReference>
<dbReference type="InterPro" id="IPR017871">
    <property type="entry name" value="ABC_transporter-like_CS"/>
</dbReference>
<dbReference type="AlphaFoldDB" id="A0A366M5H3"/>
<evidence type="ECO:0000256" key="4">
    <source>
        <dbReference type="ARBA" id="ARBA00022840"/>
    </source>
</evidence>
<protein>
    <submittedName>
        <fullName evidence="7">ABC transporter ATP-binding protein</fullName>
    </submittedName>
</protein>
<dbReference type="Proteomes" id="UP000253303">
    <property type="component" value="Unassembled WGS sequence"/>
</dbReference>
<accession>A0A366M5H3</accession>
<feature type="domain" description="ABC transporter" evidence="6">
    <location>
        <begin position="296"/>
        <end position="538"/>
    </location>
</feature>
<dbReference type="PROSITE" id="PS00211">
    <property type="entry name" value="ABC_TRANSPORTER_1"/>
    <property type="match status" value="1"/>
</dbReference>
<evidence type="ECO:0000256" key="3">
    <source>
        <dbReference type="ARBA" id="ARBA00022741"/>
    </source>
</evidence>
<evidence type="ECO:0000256" key="5">
    <source>
        <dbReference type="SAM" id="MobiDB-lite"/>
    </source>
</evidence>
<evidence type="ECO:0000313" key="7">
    <source>
        <dbReference type="EMBL" id="RBQ21451.1"/>
    </source>
</evidence>
<dbReference type="CDD" id="cd03216">
    <property type="entry name" value="ABC_Carb_Monos_I"/>
    <property type="match status" value="1"/>
</dbReference>
<dbReference type="GO" id="GO:0016887">
    <property type="term" value="F:ATP hydrolysis activity"/>
    <property type="evidence" value="ECO:0007669"/>
    <property type="project" value="InterPro"/>
</dbReference>
<name>A0A366M5H3_9ACTN</name>
<proteinExistence type="predicted"/>
<comment type="caution">
    <text evidence="7">The sequence shown here is derived from an EMBL/GenBank/DDBJ whole genome shotgun (WGS) entry which is preliminary data.</text>
</comment>
<sequence>MSTRPSTDSGDTATAGTAATAAPAPAVELTGITKRFGTVVACDDVHLSVQRGEIHGLLGQNGAGKSTLMKILTGLVHPDSGRIAIDGGEVSISDPLVAAGLGISMVHQHFSLIGRMRVWENVTLGERGHIDRGSARRLVTEVGDRYGLAVDPDRAVEDLTTGERQRVELIKCLRRDPDLLILDEPTSVLTLKESHELFSVLRRVTKEENKTVILISHKLDEILHATDQVTIMRSGAVVARRPTADTDVRELAREMVGREVSRLTAGSAVGALDALVEDTEAAEKEQEKDEEREVRLRITDAHATGRDRRPLLRGLSLEVRAGEILGLAGVEGNGQAALGDLLSSLLELDKGTVEVCGKTVRPGRPGAMHAAGVGVVPEDRHISGCVLDMSLAENLAMADLGEVARGSFVSPRRLRSRAEKLISEFGIAAPGPDIQMRRLSGGNQQKVVLARELAADPKVLVVAQPTRGLDVGAIEYMTERIQKAAESGIAVLLISTELEEILTLAHRVAVIHRGAIVGEMTRAEVDVERLGMMMGGQAA</sequence>
<keyword evidence="2" id="KW-0677">Repeat</keyword>
<dbReference type="Gene3D" id="3.40.50.300">
    <property type="entry name" value="P-loop containing nucleotide triphosphate hydrolases"/>
    <property type="match status" value="2"/>
</dbReference>
<evidence type="ECO:0000259" key="6">
    <source>
        <dbReference type="PROSITE" id="PS50893"/>
    </source>
</evidence>
<evidence type="ECO:0000256" key="2">
    <source>
        <dbReference type="ARBA" id="ARBA00022737"/>
    </source>
</evidence>
<feature type="region of interest" description="Disordered" evidence="5">
    <location>
        <begin position="1"/>
        <end position="20"/>
    </location>
</feature>
<keyword evidence="3" id="KW-0547">Nucleotide-binding</keyword>
<feature type="domain" description="ABC transporter" evidence="6">
    <location>
        <begin position="27"/>
        <end position="259"/>
    </location>
</feature>
<organism evidence="7 8">
    <name type="scientific">Spongiactinospora rosea</name>
    <dbReference type="NCBI Taxonomy" id="2248750"/>
    <lineage>
        <taxon>Bacteria</taxon>
        <taxon>Bacillati</taxon>
        <taxon>Actinomycetota</taxon>
        <taxon>Actinomycetes</taxon>
        <taxon>Streptosporangiales</taxon>
        <taxon>Streptosporangiaceae</taxon>
        <taxon>Spongiactinospora</taxon>
    </lineage>
</organism>
<dbReference type="InterPro" id="IPR050107">
    <property type="entry name" value="ABC_carbohydrate_import_ATPase"/>
</dbReference>
<keyword evidence="4 7" id="KW-0067">ATP-binding</keyword>
<keyword evidence="1" id="KW-0813">Transport</keyword>
<dbReference type="InterPro" id="IPR027417">
    <property type="entry name" value="P-loop_NTPase"/>
</dbReference>
<evidence type="ECO:0000256" key="1">
    <source>
        <dbReference type="ARBA" id="ARBA00022448"/>
    </source>
</evidence>